<dbReference type="RefSeq" id="WP_157748611.1">
    <property type="nucleotide sequence ID" value="NZ_JBHSOG010000049.1"/>
</dbReference>
<organism evidence="2 3">
    <name type="scientific">Thauera sinica</name>
    <dbReference type="NCBI Taxonomy" id="2665146"/>
    <lineage>
        <taxon>Bacteria</taxon>
        <taxon>Pseudomonadati</taxon>
        <taxon>Pseudomonadota</taxon>
        <taxon>Betaproteobacteria</taxon>
        <taxon>Rhodocyclales</taxon>
        <taxon>Zoogloeaceae</taxon>
        <taxon>Thauera</taxon>
    </lineage>
</organism>
<name>A0ABW1ATC8_9RHOO</name>
<proteinExistence type="predicted"/>
<evidence type="ECO:0000256" key="1">
    <source>
        <dbReference type="SAM" id="MobiDB-lite"/>
    </source>
</evidence>
<reference evidence="3" key="1">
    <citation type="journal article" date="2019" name="Int. J. Syst. Evol. Microbiol.">
        <title>The Global Catalogue of Microorganisms (GCM) 10K type strain sequencing project: providing services to taxonomists for standard genome sequencing and annotation.</title>
        <authorList>
            <consortium name="The Broad Institute Genomics Platform"/>
            <consortium name="The Broad Institute Genome Sequencing Center for Infectious Disease"/>
            <person name="Wu L."/>
            <person name="Ma J."/>
        </authorList>
    </citation>
    <scope>NUCLEOTIDE SEQUENCE [LARGE SCALE GENOMIC DNA]</scope>
    <source>
        <strain evidence="3">SHR3</strain>
    </source>
</reference>
<evidence type="ECO:0000313" key="2">
    <source>
        <dbReference type="EMBL" id="MFC5770410.1"/>
    </source>
</evidence>
<gene>
    <name evidence="2" type="ORF">ACFPTN_13585</name>
</gene>
<evidence type="ECO:0000313" key="3">
    <source>
        <dbReference type="Proteomes" id="UP001595974"/>
    </source>
</evidence>
<comment type="caution">
    <text evidence="2">The sequence shown here is derived from an EMBL/GenBank/DDBJ whole genome shotgun (WGS) entry which is preliminary data.</text>
</comment>
<feature type="region of interest" description="Disordered" evidence="1">
    <location>
        <begin position="270"/>
        <end position="289"/>
    </location>
</feature>
<protein>
    <submittedName>
        <fullName evidence="2">Uncharacterized protein</fullName>
    </submittedName>
</protein>
<sequence length="289" mass="33497">MGEFAFFNHHCLPFADKEQLNDLMPKFLRLCLRAGRCGLKTIIVDQNVDAHWFRIELTPGYYWQDWYSERALRDPLLREQAQAFRSISTRQPFFSPEELEAALLFDVEHSESKTSFSVLRAAVWHGSGIISFPTRQPWNKSPIMVHVQEMGDIGEIKIKANWVVNLYSLDVFDDVEQSLIAARHAAMRSGREIWENRNGLFPHLEFCGRAPDQLRTWSHRLSCLEQSRDAMRVLDVFADKWKRGEIHEYTHETLRRLGLAHRVSGESETCANDRRRVSAPRTPSLCSPG</sequence>
<dbReference type="EMBL" id="JBHSOG010000049">
    <property type="protein sequence ID" value="MFC5770410.1"/>
    <property type="molecule type" value="Genomic_DNA"/>
</dbReference>
<keyword evidence="3" id="KW-1185">Reference proteome</keyword>
<accession>A0ABW1ATC8</accession>
<dbReference type="Proteomes" id="UP001595974">
    <property type="component" value="Unassembled WGS sequence"/>
</dbReference>